<accession>A0A3P3ER34</accession>
<gene>
    <name evidence="2" type="ORF">EH240_35425</name>
</gene>
<keyword evidence="3" id="KW-1185">Reference proteome</keyword>
<dbReference type="AlphaFoldDB" id="A0A3P3ER34"/>
<feature type="compositionally biased region" description="Polar residues" evidence="1">
    <location>
        <begin position="115"/>
        <end position="132"/>
    </location>
</feature>
<dbReference type="Proteomes" id="UP000273786">
    <property type="component" value="Unassembled WGS sequence"/>
</dbReference>
<protein>
    <submittedName>
        <fullName evidence="2">Uncharacterized protein</fullName>
    </submittedName>
</protein>
<sequence>MNRERRNPFGRRLSGARPALAQPIADQSLSAEVTEQEKPEDRVEALGFIICRLDELRQMAASHGLESLGYLLDVAFTESCEAIRRERSSAQSEAIDASVCSNDVADPADGRPTFRSETGSRPPMSTSGQTKGATLLDRQVGATLPQPGYEDLED</sequence>
<evidence type="ECO:0000313" key="3">
    <source>
        <dbReference type="Proteomes" id="UP000273786"/>
    </source>
</evidence>
<comment type="caution">
    <text evidence="2">The sequence shown here is derived from an EMBL/GenBank/DDBJ whole genome shotgun (WGS) entry which is preliminary data.</text>
</comment>
<proteinExistence type="predicted"/>
<dbReference type="RefSeq" id="WP_125006995.1">
    <property type="nucleotide sequence ID" value="NZ_RQXT01000091.1"/>
</dbReference>
<organism evidence="2 3">
    <name type="scientific">Mesorhizobium tamadayense</name>
    <dbReference type="NCBI Taxonomy" id="425306"/>
    <lineage>
        <taxon>Bacteria</taxon>
        <taxon>Pseudomonadati</taxon>
        <taxon>Pseudomonadota</taxon>
        <taxon>Alphaproteobacteria</taxon>
        <taxon>Hyphomicrobiales</taxon>
        <taxon>Phyllobacteriaceae</taxon>
        <taxon>Mesorhizobium</taxon>
    </lineage>
</organism>
<reference evidence="2 3" key="1">
    <citation type="submission" date="2018-11" db="EMBL/GenBank/DDBJ databases">
        <title>the genome of Mesorhizobium tamadayense DSM 28320.</title>
        <authorList>
            <person name="Gao J."/>
        </authorList>
    </citation>
    <scope>NUCLEOTIDE SEQUENCE [LARGE SCALE GENOMIC DNA]</scope>
    <source>
        <strain evidence="2 3">DSM 28320</strain>
    </source>
</reference>
<feature type="region of interest" description="Disordered" evidence="1">
    <location>
        <begin position="1"/>
        <end position="39"/>
    </location>
</feature>
<dbReference type="EMBL" id="RQXT01000091">
    <property type="protein sequence ID" value="RRH88262.1"/>
    <property type="molecule type" value="Genomic_DNA"/>
</dbReference>
<feature type="region of interest" description="Disordered" evidence="1">
    <location>
        <begin position="86"/>
        <end position="154"/>
    </location>
</feature>
<evidence type="ECO:0000256" key="1">
    <source>
        <dbReference type="SAM" id="MobiDB-lite"/>
    </source>
</evidence>
<evidence type="ECO:0000313" key="2">
    <source>
        <dbReference type="EMBL" id="RRH88262.1"/>
    </source>
</evidence>
<dbReference type="OrthoDB" id="8079541at2"/>
<name>A0A3P3ER34_9HYPH</name>